<dbReference type="EMBL" id="LJBN01000099">
    <property type="protein sequence ID" value="OOQ90247.1"/>
    <property type="molecule type" value="Genomic_DNA"/>
</dbReference>
<name>A0A1S9RXK5_PENBI</name>
<feature type="transmembrane region" description="Helical" evidence="5">
    <location>
        <begin position="271"/>
        <end position="295"/>
    </location>
</feature>
<evidence type="ECO:0000256" key="2">
    <source>
        <dbReference type="ARBA" id="ARBA00022692"/>
    </source>
</evidence>
<keyword evidence="4 5" id="KW-0472">Membrane</keyword>
<reference evidence="7" key="1">
    <citation type="submission" date="2015-09" db="EMBL/GenBank/DDBJ databases">
        <authorList>
            <person name="Fill T.P."/>
            <person name="Baretta J.F."/>
            <person name="de Almeida L.G."/>
            <person name="Rocha M."/>
            <person name="de Souza D.H."/>
            <person name="Malavazi I."/>
            <person name="Cerdeira L.T."/>
            <person name="Hong H."/>
            <person name="Samborskyy M."/>
            <person name="de Vasconcelos A.T."/>
            <person name="Leadlay P."/>
            <person name="Rodrigues-Filho E."/>
        </authorList>
    </citation>
    <scope>NUCLEOTIDE SEQUENCE [LARGE SCALE GENOMIC DNA]</scope>
    <source>
        <strain evidence="7">LaBioMMi 136</strain>
    </source>
</reference>
<feature type="transmembrane region" description="Helical" evidence="5">
    <location>
        <begin position="165"/>
        <end position="185"/>
    </location>
</feature>
<keyword evidence="3 5" id="KW-1133">Transmembrane helix</keyword>
<feature type="transmembrane region" description="Helical" evidence="5">
    <location>
        <begin position="106"/>
        <end position="124"/>
    </location>
</feature>
<dbReference type="Proteomes" id="UP000190744">
    <property type="component" value="Unassembled WGS sequence"/>
</dbReference>
<evidence type="ECO:0000256" key="4">
    <source>
        <dbReference type="ARBA" id="ARBA00023136"/>
    </source>
</evidence>
<evidence type="ECO:0000256" key="5">
    <source>
        <dbReference type="SAM" id="Phobius"/>
    </source>
</evidence>
<organism evidence="6 7">
    <name type="scientific">Penicillium brasilianum</name>
    <dbReference type="NCBI Taxonomy" id="104259"/>
    <lineage>
        <taxon>Eukaryota</taxon>
        <taxon>Fungi</taxon>
        <taxon>Dikarya</taxon>
        <taxon>Ascomycota</taxon>
        <taxon>Pezizomycotina</taxon>
        <taxon>Eurotiomycetes</taxon>
        <taxon>Eurotiomycetidae</taxon>
        <taxon>Eurotiales</taxon>
        <taxon>Aspergillaceae</taxon>
        <taxon>Penicillium</taxon>
    </lineage>
</organism>
<comment type="subcellular location">
    <subcellularLocation>
        <location evidence="1">Membrane</location>
        <topology evidence="1">Multi-pass membrane protein</topology>
    </subcellularLocation>
</comment>
<evidence type="ECO:0000313" key="7">
    <source>
        <dbReference type="Proteomes" id="UP000190744"/>
    </source>
</evidence>
<feature type="transmembrane region" description="Helical" evidence="5">
    <location>
        <begin position="197"/>
        <end position="218"/>
    </location>
</feature>
<feature type="transmembrane region" description="Helical" evidence="5">
    <location>
        <begin position="79"/>
        <end position="100"/>
    </location>
</feature>
<gene>
    <name evidence="6" type="ORF">PEBR_05691</name>
</gene>
<feature type="transmembrane region" description="Helical" evidence="5">
    <location>
        <begin position="239"/>
        <end position="259"/>
    </location>
</feature>
<evidence type="ECO:0000313" key="6">
    <source>
        <dbReference type="EMBL" id="OOQ90247.1"/>
    </source>
</evidence>
<dbReference type="SMART" id="SM01417">
    <property type="entry name" value="Solute_trans_a"/>
    <property type="match status" value="1"/>
</dbReference>
<dbReference type="GO" id="GO:0016020">
    <property type="term" value="C:membrane"/>
    <property type="evidence" value="ECO:0007669"/>
    <property type="project" value="UniProtKB-SubCell"/>
</dbReference>
<accession>A0A1S9RXK5</accession>
<proteinExistence type="predicted"/>
<feature type="transmembrane region" description="Helical" evidence="5">
    <location>
        <begin position="37"/>
        <end position="58"/>
    </location>
</feature>
<comment type="caution">
    <text evidence="6">The sequence shown here is derived from an EMBL/GenBank/DDBJ whole genome shotgun (WGS) entry which is preliminary data.</text>
</comment>
<dbReference type="AlphaFoldDB" id="A0A1S9RXK5"/>
<keyword evidence="2 5" id="KW-0812">Transmembrane</keyword>
<evidence type="ECO:0000256" key="1">
    <source>
        <dbReference type="ARBA" id="ARBA00004141"/>
    </source>
</evidence>
<dbReference type="Pfam" id="PF03619">
    <property type="entry name" value="Solute_trans_a"/>
    <property type="match status" value="1"/>
</dbReference>
<sequence length="385" mass="43936">MGIFHDGSKDNTTCPMPRPLVADASENFVGEYTFHKFNMILSGACTAITCFVILFTMIKHSLRFSNPNEQLKIMRIATLLPIYSILSFISICFPNSYVYLTGWVEVIEGIALYTFLMLLCDFLAPNDRNRVNFFASLRIPSRMDKTKTNDGLAWLQQTWYSVLQYPMVAILIAIAICITEAAGVYCLESNNRHFAHLWLNITRIISLGFAISAIIRFYTNLKSHMQEHKPLKKLVSFKMVIGLVFLENIIFTILHSTSALKETSTLSYADIYIGIPTMIICIQMVPFAFFFNYAYSTKPYRVSGSSAPNDNSQEYLAVEEIEAGKTYKSRTYQGGPLGIYAWLAFCNALEFFREITSTYRMFREGRMQLVDPTVSQESYRMHSGM</sequence>
<protein>
    <submittedName>
        <fullName evidence="6">Transmembrane protein</fullName>
    </submittedName>
</protein>
<dbReference type="PANTHER" id="PTHR23423">
    <property type="entry name" value="ORGANIC SOLUTE TRANSPORTER-RELATED"/>
    <property type="match status" value="1"/>
</dbReference>
<evidence type="ECO:0000256" key="3">
    <source>
        <dbReference type="ARBA" id="ARBA00022989"/>
    </source>
</evidence>
<dbReference type="InterPro" id="IPR005178">
    <property type="entry name" value="Ostalpha/TMEM184C"/>
</dbReference>